<evidence type="ECO:0000313" key="2">
    <source>
        <dbReference type="Proteomes" id="UP000054166"/>
    </source>
</evidence>
<dbReference type="InParanoid" id="A0A0C3B335"/>
<accession>A0A0C3B335</accession>
<dbReference type="STRING" id="765440.A0A0C3B335"/>
<dbReference type="Gene3D" id="3.40.50.720">
    <property type="entry name" value="NAD(P)-binding Rossmann-like Domain"/>
    <property type="match status" value="1"/>
</dbReference>
<dbReference type="SUPFAM" id="SSF51735">
    <property type="entry name" value="NAD(P)-binding Rossmann-fold domains"/>
    <property type="match status" value="1"/>
</dbReference>
<dbReference type="OrthoDB" id="3353107at2759"/>
<protein>
    <submittedName>
        <fullName evidence="1">Uncharacterized protein</fullName>
    </submittedName>
</protein>
<dbReference type="InterPro" id="IPR036291">
    <property type="entry name" value="NAD(P)-bd_dom_sf"/>
</dbReference>
<proteinExistence type="predicted"/>
<reference evidence="2" key="2">
    <citation type="submission" date="2015-01" db="EMBL/GenBank/DDBJ databases">
        <title>Evolutionary Origins and Diversification of the Mycorrhizal Mutualists.</title>
        <authorList>
            <consortium name="DOE Joint Genome Institute"/>
            <consortium name="Mycorrhizal Genomics Consortium"/>
            <person name="Kohler A."/>
            <person name="Kuo A."/>
            <person name="Nagy L.G."/>
            <person name="Floudas D."/>
            <person name="Copeland A."/>
            <person name="Barry K.W."/>
            <person name="Cichocki N."/>
            <person name="Veneault-Fourrey C."/>
            <person name="LaButti K."/>
            <person name="Lindquist E.A."/>
            <person name="Lipzen A."/>
            <person name="Lundell T."/>
            <person name="Morin E."/>
            <person name="Murat C."/>
            <person name="Riley R."/>
            <person name="Ohm R."/>
            <person name="Sun H."/>
            <person name="Tunlid A."/>
            <person name="Henrissat B."/>
            <person name="Grigoriev I.V."/>
            <person name="Hibbett D.S."/>
            <person name="Martin F."/>
        </authorList>
    </citation>
    <scope>NUCLEOTIDE SEQUENCE [LARGE SCALE GENOMIC DNA]</scope>
    <source>
        <strain evidence="2">F 1598</strain>
    </source>
</reference>
<gene>
    <name evidence="1" type="ORF">PILCRDRAFT_16845</name>
</gene>
<feature type="non-terminal residue" evidence="1">
    <location>
        <position position="315"/>
    </location>
</feature>
<organism evidence="1 2">
    <name type="scientific">Piloderma croceum (strain F 1598)</name>
    <dbReference type="NCBI Taxonomy" id="765440"/>
    <lineage>
        <taxon>Eukaryota</taxon>
        <taxon>Fungi</taxon>
        <taxon>Dikarya</taxon>
        <taxon>Basidiomycota</taxon>
        <taxon>Agaricomycotina</taxon>
        <taxon>Agaricomycetes</taxon>
        <taxon>Agaricomycetidae</taxon>
        <taxon>Atheliales</taxon>
        <taxon>Atheliaceae</taxon>
        <taxon>Piloderma</taxon>
    </lineage>
</organism>
<dbReference type="AlphaFoldDB" id="A0A0C3B335"/>
<keyword evidence="2" id="KW-1185">Reference proteome</keyword>
<dbReference type="HOGENOM" id="CLU_884431_0_0_1"/>
<name>A0A0C3B335_PILCF</name>
<evidence type="ECO:0000313" key="1">
    <source>
        <dbReference type="EMBL" id="KIM71662.1"/>
    </source>
</evidence>
<sequence length="315" mass="35310">MFQGKNALLTGVGKGSFGVEILKGFLSGGAHIVIRYHRSTVEYYQSESKQDVGAIVDYIYATLGKNLDCTLLFTAIHENGSEIDSLGDKSEPAHRIIPVNVKTKTARCHFFTCLMQVRPPSLPTTVSSRTMASQKYYLRLFNRWSSESWGEYLCIAGAVIGYFRAQQQFRTGRHDFEAVFRDEWNRHSISGIAQDQTPSVMRFMSELQRGKYANEFENVYPDILNRYFSADGVPSQRDHSGASNSDDEDGISELDSMISADQQSHIRHDPVDVPKHAAPFASEEAEDIFYSALKDVSAAGMVPLDLGVHESEWDE</sequence>
<reference evidence="1 2" key="1">
    <citation type="submission" date="2014-04" db="EMBL/GenBank/DDBJ databases">
        <authorList>
            <consortium name="DOE Joint Genome Institute"/>
            <person name="Kuo A."/>
            <person name="Tarkka M."/>
            <person name="Buscot F."/>
            <person name="Kohler A."/>
            <person name="Nagy L.G."/>
            <person name="Floudas D."/>
            <person name="Copeland A."/>
            <person name="Barry K.W."/>
            <person name="Cichocki N."/>
            <person name="Veneault-Fourrey C."/>
            <person name="LaButti K."/>
            <person name="Lindquist E.A."/>
            <person name="Lipzen A."/>
            <person name="Lundell T."/>
            <person name="Morin E."/>
            <person name="Murat C."/>
            <person name="Sun H."/>
            <person name="Tunlid A."/>
            <person name="Henrissat B."/>
            <person name="Grigoriev I.V."/>
            <person name="Hibbett D.S."/>
            <person name="Martin F."/>
            <person name="Nordberg H.P."/>
            <person name="Cantor M.N."/>
            <person name="Hua S.X."/>
        </authorList>
    </citation>
    <scope>NUCLEOTIDE SEQUENCE [LARGE SCALE GENOMIC DNA]</scope>
    <source>
        <strain evidence="1 2">F 1598</strain>
    </source>
</reference>
<dbReference type="Proteomes" id="UP000054166">
    <property type="component" value="Unassembled WGS sequence"/>
</dbReference>
<dbReference type="EMBL" id="KN833240">
    <property type="protein sequence ID" value="KIM71662.1"/>
    <property type="molecule type" value="Genomic_DNA"/>
</dbReference>